<accession>A0ABP7QNR1</accession>
<protein>
    <submittedName>
        <fullName evidence="1">Uncharacterized protein</fullName>
    </submittedName>
</protein>
<reference evidence="2" key="1">
    <citation type="journal article" date="2019" name="Int. J. Syst. Evol. Microbiol.">
        <title>The Global Catalogue of Microorganisms (GCM) 10K type strain sequencing project: providing services to taxonomists for standard genome sequencing and annotation.</title>
        <authorList>
            <consortium name="The Broad Institute Genomics Platform"/>
            <consortium name="The Broad Institute Genome Sequencing Center for Infectious Disease"/>
            <person name="Wu L."/>
            <person name="Ma J."/>
        </authorList>
    </citation>
    <scope>NUCLEOTIDE SEQUENCE [LARGE SCALE GENOMIC DNA]</scope>
    <source>
        <strain evidence="2">JCM 16601</strain>
    </source>
</reference>
<organism evidence="1 2">
    <name type="scientific">Mucilaginibacter dorajii</name>
    <dbReference type="NCBI Taxonomy" id="692994"/>
    <lineage>
        <taxon>Bacteria</taxon>
        <taxon>Pseudomonadati</taxon>
        <taxon>Bacteroidota</taxon>
        <taxon>Sphingobacteriia</taxon>
        <taxon>Sphingobacteriales</taxon>
        <taxon>Sphingobacteriaceae</taxon>
        <taxon>Mucilaginibacter</taxon>
    </lineage>
</organism>
<name>A0ABP7QNR1_9SPHI</name>
<evidence type="ECO:0000313" key="1">
    <source>
        <dbReference type="EMBL" id="GAA3985670.1"/>
    </source>
</evidence>
<dbReference type="RefSeq" id="WP_259089255.1">
    <property type="nucleotide sequence ID" value="NZ_BAAAZC010000029.1"/>
</dbReference>
<sequence length="72" mass="8263">MTLPLSRKIYATDTERNLTFFGSVKSMDEHNGIINICLLDVAVYEYSSSNYLYNQAEVTFSRPKSVMFIEEA</sequence>
<proteinExistence type="predicted"/>
<dbReference type="Proteomes" id="UP001500742">
    <property type="component" value="Unassembled WGS sequence"/>
</dbReference>
<evidence type="ECO:0000313" key="2">
    <source>
        <dbReference type="Proteomes" id="UP001500742"/>
    </source>
</evidence>
<keyword evidence="2" id="KW-1185">Reference proteome</keyword>
<dbReference type="EMBL" id="BAAAZC010000029">
    <property type="protein sequence ID" value="GAA3985670.1"/>
    <property type="molecule type" value="Genomic_DNA"/>
</dbReference>
<gene>
    <name evidence="1" type="ORF">GCM10022210_42370</name>
</gene>
<comment type="caution">
    <text evidence="1">The sequence shown here is derived from an EMBL/GenBank/DDBJ whole genome shotgun (WGS) entry which is preliminary data.</text>
</comment>